<dbReference type="AlphaFoldDB" id="A0A090CZ30"/>
<dbReference type="EMBL" id="CCEJ010000004">
    <property type="protein sequence ID" value="CDR33956.1"/>
    <property type="molecule type" value="Genomic_DNA"/>
</dbReference>
<gene>
    <name evidence="1" type="ORF">CSEC_1130</name>
</gene>
<proteinExistence type="predicted"/>
<comment type="caution">
    <text evidence="1">The sequence shown here is derived from an EMBL/GenBank/DDBJ whole genome shotgun (WGS) entry which is preliminary data.</text>
</comment>
<dbReference type="STRING" id="1437425.CSEC_1130"/>
<protein>
    <submittedName>
        <fullName evidence="1">Uncharacterized protein</fullName>
    </submittedName>
</protein>
<organism evidence="1 2">
    <name type="scientific">Candidatus Criblamydia sequanensis CRIB-18</name>
    <dbReference type="NCBI Taxonomy" id="1437425"/>
    <lineage>
        <taxon>Bacteria</taxon>
        <taxon>Pseudomonadati</taxon>
        <taxon>Chlamydiota</taxon>
        <taxon>Chlamydiia</taxon>
        <taxon>Parachlamydiales</taxon>
        <taxon>Candidatus Criblamydiaceae</taxon>
        <taxon>Candidatus Criblamydia</taxon>
    </lineage>
</organism>
<sequence>MMTASCFLNNATKPSFLFKGEGENLIIKEVSEEAFLFAKRCLKLAKNSGRKNDFLSRFQAVCSFRILWMMREGERFFLNEGTSIEIPKWCLDLKETEDRMEDLSALGFNALLLGISKQATDSKNSFDFEPFIKILKRYSIKLILNVSLESCQTKEEIQFNLPDETALFWEAGSLNPFLAPSEVREFLQSELLLKEVSFLLEKVGDKREIFFYLKEGSLGVKAVKDFCLDLPSNVIVVFSEREGLPWEDHHLAHSFWDELSKSRESLGVPLIPIINSGGINQGSGLWPNLAFNGFDEFQQKKDKQFLKGMISLSHDIPKPGSFLDLALFYASSYAWGIPSKPILEGWLLTYSQIEDIKGLVKELERVRELIVNFSEVKSIAYKGEDETVETSRLILYEMISKINRLQKSMPLYSSDAKITAYFLFFLKDLKFFINSHAGLLKIPARDLWQNQDKSPSFFTDSKFDENNKKNSKPHFLKKPNLILEDPEAIRILKESRWA</sequence>
<reference evidence="1" key="1">
    <citation type="submission" date="2013-12" db="EMBL/GenBank/DDBJ databases">
        <authorList>
            <person name="Linke B."/>
        </authorList>
    </citation>
    <scope>NUCLEOTIDE SEQUENCE [LARGE SCALE GENOMIC DNA]</scope>
    <source>
        <strain evidence="1">CRIB-18</strain>
    </source>
</reference>
<evidence type="ECO:0000313" key="1">
    <source>
        <dbReference type="EMBL" id="CDR33956.1"/>
    </source>
</evidence>
<keyword evidence="2" id="KW-1185">Reference proteome</keyword>
<reference evidence="1" key="2">
    <citation type="submission" date="2014-09" db="EMBL/GenBank/DDBJ databases">
        <title>Criblamydia sequanensis harbors a mega-plasmid encoding arsenite resistance.</title>
        <authorList>
            <person name="Bertelli C."/>
            <person name="Goesmann A."/>
            <person name="Greub G."/>
        </authorList>
    </citation>
    <scope>NUCLEOTIDE SEQUENCE [LARGE SCALE GENOMIC DNA]</scope>
    <source>
        <strain evidence="1">CRIB-18</strain>
    </source>
</reference>
<dbReference type="RefSeq" id="WP_041017468.1">
    <property type="nucleotide sequence ID" value="NZ_CCEJ010000004.1"/>
</dbReference>
<dbReference type="Proteomes" id="UP000031552">
    <property type="component" value="Unassembled WGS sequence"/>
</dbReference>
<name>A0A090CZ30_9BACT</name>
<evidence type="ECO:0000313" key="2">
    <source>
        <dbReference type="Proteomes" id="UP000031552"/>
    </source>
</evidence>
<dbReference type="eggNOG" id="ENOG50337VI">
    <property type="taxonomic scope" value="Bacteria"/>
</dbReference>
<accession>A0A090CZ30</accession>